<keyword evidence="12 16" id="KW-0830">Ubiquinone</keyword>
<evidence type="ECO:0000256" key="11">
    <source>
        <dbReference type="ARBA" id="ARBA00023027"/>
    </source>
</evidence>
<dbReference type="EC" id="7.1.1.2" evidence="2 16"/>
<organism evidence="20">
    <name type="scientific">Nephtys sp. AB-2017</name>
    <dbReference type="NCBI Taxonomy" id="2019427"/>
    <lineage>
        <taxon>Eukaryota</taxon>
        <taxon>Metazoa</taxon>
        <taxon>Spiralia</taxon>
        <taxon>Lophotrochozoa</taxon>
        <taxon>Annelida</taxon>
        <taxon>Polychaeta</taxon>
        <taxon>Errantia</taxon>
        <taxon>Phyllodocida</taxon>
        <taxon>Nephtyidae</taxon>
        <taxon>Nephtys</taxon>
    </lineage>
</organism>
<dbReference type="PRINTS" id="PR01434">
    <property type="entry name" value="NADHDHGNASE5"/>
</dbReference>
<keyword evidence="13 16" id="KW-0496">Mitochondrion</keyword>
<dbReference type="GO" id="GO:0003954">
    <property type="term" value="F:NADH dehydrogenase activity"/>
    <property type="evidence" value="ECO:0007669"/>
    <property type="project" value="TreeGrafter"/>
</dbReference>
<gene>
    <name evidence="20" type="primary">NAD5</name>
</gene>
<feature type="transmembrane region" description="Helical" evidence="16">
    <location>
        <begin position="90"/>
        <end position="107"/>
    </location>
</feature>
<comment type="similarity">
    <text evidence="16">Belongs to the complex I subunit 5 family.</text>
</comment>
<evidence type="ECO:0000256" key="8">
    <source>
        <dbReference type="ARBA" id="ARBA00022967"/>
    </source>
</evidence>
<feature type="transmembrane region" description="Helical" evidence="16">
    <location>
        <begin position="371"/>
        <end position="397"/>
    </location>
</feature>
<reference evidence="20" key="1">
    <citation type="journal article" date="2017" name="Sci. Rep.">
        <title>Multiple introns in a deep-sea Annelid (Decemunciger: Ampharetidae) mitochondrial genome.</title>
        <authorList>
            <person name="Bernardino A.F."/>
            <person name="Li Y."/>
            <person name="Smith C.R."/>
            <person name="Halanych K.M."/>
        </authorList>
    </citation>
    <scope>NUCLEOTIDE SEQUENCE</scope>
</reference>
<feature type="non-terminal residue" evidence="20">
    <location>
        <position position="572"/>
    </location>
</feature>
<evidence type="ECO:0000256" key="1">
    <source>
        <dbReference type="ARBA" id="ARBA00004448"/>
    </source>
</evidence>
<keyword evidence="9" id="KW-0249">Electron transport</keyword>
<evidence type="ECO:0000256" key="6">
    <source>
        <dbReference type="ARBA" id="ARBA00022692"/>
    </source>
</evidence>
<dbReference type="InterPro" id="IPR003945">
    <property type="entry name" value="NU5C-like"/>
</dbReference>
<evidence type="ECO:0000256" key="9">
    <source>
        <dbReference type="ARBA" id="ARBA00022982"/>
    </source>
</evidence>
<evidence type="ECO:0000256" key="16">
    <source>
        <dbReference type="RuleBase" id="RU003404"/>
    </source>
</evidence>
<accession>A0A220T2Z0</accession>
<evidence type="ECO:0000259" key="17">
    <source>
        <dbReference type="Pfam" id="PF00361"/>
    </source>
</evidence>
<dbReference type="InterPro" id="IPR001516">
    <property type="entry name" value="Proton_antipo_N"/>
</dbReference>
<feature type="transmembrane region" description="Helical" evidence="16">
    <location>
        <begin position="214"/>
        <end position="233"/>
    </location>
</feature>
<comment type="catalytic activity">
    <reaction evidence="15 16">
        <text>a ubiquinone + NADH + 5 H(+)(in) = a ubiquinol + NAD(+) + 4 H(+)(out)</text>
        <dbReference type="Rhea" id="RHEA:29091"/>
        <dbReference type="Rhea" id="RHEA-COMP:9565"/>
        <dbReference type="Rhea" id="RHEA-COMP:9566"/>
        <dbReference type="ChEBI" id="CHEBI:15378"/>
        <dbReference type="ChEBI" id="CHEBI:16389"/>
        <dbReference type="ChEBI" id="CHEBI:17976"/>
        <dbReference type="ChEBI" id="CHEBI:57540"/>
        <dbReference type="ChEBI" id="CHEBI:57945"/>
        <dbReference type="EC" id="7.1.1.2"/>
    </reaction>
</comment>
<evidence type="ECO:0000256" key="5">
    <source>
        <dbReference type="ARBA" id="ARBA00022660"/>
    </source>
</evidence>
<protein>
    <recommendedName>
        <fullName evidence="3 16">NADH-ubiquinone oxidoreductase chain 5</fullName>
        <ecNumber evidence="2 16">7.1.1.2</ecNumber>
    </recommendedName>
</protein>
<dbReference type="Pfam" id="PF00662">
    <property type="entry name" value="Proton_antipo_N"/>
    <property type="match status" value="1"/>
</dbReference>
<dbReference type="GO" id="GO:0008137">
    <property type="term" value="F:NADH dehydrogenase (ubiquinone) activity"/>
    <property type="evidence" value="ECO:0007669"/>
    <property type="project" value="UniProtKB-EC"/>
</dbReference>
<keyword evidence="14 16" id="KW-0472">Membrane</keyword>
<feature type="transmembrane region" description="Helical" evidence="16">
    <location>
        <begin position="269"/>
        <end position="288"/>
    </location>
</feature>
<evidence type="ECO:0000256" key="13">
    <source>
        <dbReference type="ARBA" id="ARBA00023128"/>
    </source>
</evidence>
<feature type="transmembrane region" description="Helical" evidence="16">
    <location>
        <begin position="490"/>
        <end position="510"/>
    </location>
</feature>
<keyword evidence="4 16" id="KW-0813">Transport</keyword>
<feature type="transmembrane region" description="Helical" evidence="16">
    <location>
        <begin position="112"/>
        <end position="131"/>
    </location>
</feature>
<feature type="transmembrane region" description="Helical" evidence="16">
    <location>
        <begin position="137"/>
        <end position="162"/>
    </location>
</feature>
<keyword evidence="8" id="KW-1278">Translocase</keyword>
<dbReference type="GO" id="GO:0005743">
    <property type="term" value="C:mitochondrial inner membrane"/>
    <property type="evidence" value="ECO:0007669"/>
    <property type="project" value="UniProtKB-SubCell"/>
</dbReference>
<feature type="transmembrane region" description="Helical" evidence="16">
    <location>
        <begin position="245"/>
        <end position="263"/>
    </location>
</feature>
<keyword evidence="11 16" id="KW-0520">NAD</keyword>
<dbReference type="Pfam" id="PF06455">
    <property type="entry name" value="NADH5_C"/>
    <property type="match status" value="1"/>
</dbReference>
<keyword evidence="5" id="KW-0679">Respiratory chain</keyword>
<feature type="transmembrane region" description="Helical" evidence="16">
    <location>
        <begin position="452"/>
        <end position="470"/>
    </location>
</feature>
<feature type="transmembrane region" description="Helical" evidence="16">
    <location>
        <begin position="51"/>
        <end position="70"/>
    </location>
</feature>
<sequence length="572" mass="63769">MSFFPSSLNASRLLTSFFIFMFPLSLWSNFMNKTLIIEWEIMTIQSSHINFMIILDPMGTLFSSTVLFISANVMYFSSSYMADELFLKRFIHLVLLFVASMNLLIFIPHMMILLLGWDGLGLVSFLLVIYYQNAKSLAAGMITALMNRVGDVMILLSIGWTLNQAHWSIMNMWANNFSPVITLCIMIAAMTKSAQTPFSSWLPAAMAAPTPVSALVHSSTLVTAGVFLMIRFYPFLHKTVWFNNAILLIATTTMLMAGMSALAECDMKKIIALSTLSQLGVMMMSLGLNFPHLAFFHLITHALFKALLFLCAGSMIHLHHHSQDLRFMGNLSSQMPLTTTCLLTANLALCGSPFLAGFYSKDMIIESTLFFNNNILIISMLILATALTAAYSIRMMLTVVWGPLSSLPYQYTSDEDYSLTTPMINLTAGAICSGAALNWFMFQPMMEPVLPFTLKVSALLVTIMGAWLAWMTTSYTTSTPALSLSYTSPHHFNAFMWFLVPTTAQGILSLPMHFAHKLLSTLDQGWVEFLGAQGTFKTFSRSSALKEKWLGAVTTTHLSLSLMFITFIIIMH</sequence>
<keyword evidence="10 16" id="KW-1133">Transmembrane helix</keyword>
<dbReference type="PANTHER" id="PTHR42829:SF2">
    <property type="entry name" value="NADH-UBIQUINONE OXIDOREDUCTASE CHAIN 5"/>
    <property type="match status" value="1"/>
</dbReference>
<evidence type="ECO:0000256" key="10">
    <source>
        <dbReference type="ARBA" id="ARBA00022989"/>
    </source>
</evidence>
<evidence type="ECO:0000256" key="2">
    <source>
        <dbReference type="ARBA" id="ARBA00012944"/>
    </source>
</evidence>
<feature type="transmembrane region" description="Helical" evidence="16">
    <location>
        <begin position="417"/>
        <end position="440"/>
    </location>
</feature>
<geneLocation type="mitochondrion" evidence="20"/>
<evidence type="ECO:0000256" key="7">
    <source>
        <dbReference type="ARBA" id="ARBA00022792"/>
    </source>
</evidence>
<comment type="function">
    <text evidence="16">Core subunit of the mitochondrial membrane respiratory chain NADH dehydrogenase (Complex I) which catalyzes electron transfer from NADH through the respiratory chain, using ubiquinone as an electron acceptor. Essential for the catalytic activity and assembly of complex I.</text>
</comment>
<feature type="transmembrane region" description="Helical" evidence="16">
    <location>
        <begin position="549"/>
        <end position="571"/>
    </location>
</feature>
<keyword evidence="7" id="KW-0999">Mitochondrion inner membrane</keyword>
<feature type="domain" description="NADH:quinone oxidoreductase/Mrp antiporter transmembrane" evidence="17">
    <location>
        <begin position="109"/>
        <end position="385"/>
    </location>
</feature>
<dbReference type="InterPro" id="IPR001750">
    <property type="entry name" value="ND/Mrp_TM"/>
</dbReference>
<dbReference type="GO" id="GO:0042773">
    <property type="term" value="P:ATP synthesis coupled electron transport"/>
    <property type="evidence" value="ECO:0007669"/>
    <property type="project" value="InterPro"/>
</dbReference>
<evidence type="ECO:0000256" key="14">
    <source>
        <dbReference type="ARBA" id="ARBA00023136"/>
    </source>
</evidence>
<dbReference type="PANTHER" id="PTHR42829">
    <property type="entry name" value="NADH-UBIQUINONE OXIDOREDUCTASE CHAIN 5"/>
    <property type="match status" value="1"/>
</dbReference>
<feature type="transmembrane region" description="Helical" evidence="16">
    <location>
        <begin position="12"/>
        <end position="30"/>
    </location>
</feature>
<evidence type="ECO:0000259" key="18">
    <source>
        <dbReference type="Pfam" id="PF00662"/>
    </source>
</evidence>
<feature type="domain" description="NADH-Ubiquinone oxidoreductase (complex I) chain 5 N-terminal" evidence="18">
    <location>
        <begin position="42"/>
        <end position="90"/>
    </location>
</feature>
<feature type="domain" description="NADH dehydrogenase subunit 5 C-terminal" evidence="19">
    <location>
        <begin position="391"/>
        <end position="571"/>
    </location>
</feature>
<dbReference type="AlphaFoldDB" id="A0A220T2Z0"/>
<evidence type="ECO:0000256" key="15">
    <source>
        <dbReference type="ARBA" id="ARBA00049551"/>
    </source>
</evidence>
<feature type="transmembrane region" description="Helical" evidence="16">
    <location>
        <begin position="337"/>
        <end position="359"/>
    </location>
</feature>
<keyword evidence="6 16" id="KW-0812">Transmembrane</keyword>
<comment type="subcellular location">
    <subcellularLocation>
        <location evidence="1">Mitochondrion inner membrane</location>
        <topology evidence="1">Multi-pass membrane protein</topology>
    </subcellularLocation>
</comment>
<dbReference type="InterPro" id="IPR010934">
    <property type="entry name" value="NADH_DH_su5_C"/>
</dbReference>
<evidence type="ECO:0000256" key="4">
    <source>
        <dbReference type="ARBA" id="ARBA00022448"/>
    </source>
</evidence>
<proteinExistence type="inferred from homology"/>
<evidence type="ECO:0000256" key="12">
    <source>
        <dbReference type="ARBA" id="ARBA00023075"/>
    </source>
</evidence>
<dbReference type="GO" id="GO:0015990">
    <property type="term" value="P:electron transport coupled proton transport"/>
    <property type="evidence" value="ECO:0007669"/>
    <property type="project" value="TreeGrafter"/>
</dbReference>
<feature type="transmembrane region" description="Helical" evidence="16">
    <location>
        <begin position="295"/>
        <end position="317"/>
    </location>
</feature>
<name>A0A220T2Z0_9ANNE</name>
<evidence type="ECO:0000259" key="19">
    <source>
        <dbReference type="Pfam" id="PF06455"/>
    </source>
</evidence>
<dbReference type="Pfam" id="PF00361">
    <property type="entry name" value="Proton_antipo_M"/>
    <property type="match status" value="1"/>
</dbReference>
<feature type="non-terminal residue" evidence="20">
    <location>
        <position position="1"/>
    </location>
</feature>
<evidence type="ECO:0000313" key="20">
    <source>
        <dbReference type="EMBL" id="ASK49904.1"/>
    </source>
</evidence>
<evidence type="ECO:0000256" key="3">
    <source>
        <dbReference type="ARBA" id="ARBA00021096"/>
    </source>
</evidence>
<feature type="transmembrane region" description="Helical" evidence="16">
    <location>
        <begin position="174"/>
        <end position="194"/>
    </location>
</feature>
<dbReference type="EMBL" id="KY972518">
    <property type="protein sequence ID" value="ASK49904.1"/>
    <property type="molecule type" value="Genomic_DNA"/>
</dbReference>